<dbReference type="Proteomes" id="UP000092713">
    <property type="component" value="Unassembled WGS sequence"/>
</dbReference>
<evidence type="ECO:0000256" key="4">
    <source>
        <dbReference type="ARBA" id="ARBA00021581"/>
    </source>
</evidence>
<evidence type="ECO:0000256" key="5">
    <source>
        <dbReference type="ARBA" id="ARBA00022475"/>
    </source>
</evidence>
<dbReference type="OrthoDB" id="9808289at2"/>
<organism evidence="15 16">
    <name type="scientific">Janthinobacterium psychrotolerans</name>
    <dbReference type="NCBI Taxonomy" id="1747903"/>
    <lineage>
        <taxon>Bacteria</taxon>
        <taxon>Pseudomonadati</taxon>
        <taxon>Pseudomonadota</taxon>
        <taxon>Betaproteobacteria</taxon>
        <taxon>Burkholderiales</taxon>
        <taxon>Oxalobacteraceae</taxon>
        <taxon>Janthinobacterium</taxon>
    </lineage>
</organism>
<comment type="miscellaneous">
    <text evidence="14">Bacitracin is thought to be involved in the inhibition of peptidoglycan synthesis by sequestering undecaprenyl diphosphate, thereby reducing the pool of lipid carrier available.</text>
</comment>
<comment type="catalytic activity">
    <reaction evidence="13 14">
        <text>di-trans,octa-cis-undecaprenyl diphosphate + H2O = di-trans,octa-cis-undecaprenyl phosphate + phosphate + H(+)</text>
        <dbReference type="Rhea" id="RHEA:28094"/>
        <dbReference type="ChEBI" id="CHEBI:15377"/>
        <dbReference type="ChEBI" id="CHEBI:15378"/>
        <dbReference type="ChEBI" id="CHEBI:43474"/>
        <dbReference type="ChEBI" id="CHEBI:58405"/>
        <dbReference type="ChEBI" id="CHEBI:60392"/>
        <dbReference type="EC" id="3.6.1.27"/>
    </reaction>
</comment>
<evidence type="ECO:0000313" key="16">
    <source>
        <dbReference type="Proteomes" id="UP000092713"/>
    </source>
</evidence>
<dbReference type="PATRIC" id="fig|1747903.4.peg.2368"/>
<keyword evidence="14" id="KW-0573">Peptidoglycan synthesis</keyword>
<dbReference type="RefSeq" id="WP_065308524.1">
    <property type="nucleotide sequence ID" value="NZ_LOCQ01000056.1"/>
</dbReference>
<dbReference type="GO" id="GO:0008360">
    <property type="term" value="P:regulation of cell shape"/>
    <property type="evidence" value="ECO:0007669"/>
    <property type="project" value="UniProtKB-KW"/>
</dbReference>
<evidence type="ECO:0000256" key="6">
    <source>
        <dbReference type="ARBA" id="ARBA00022692"/>
    </source>
</evidence>
<dbReference type="EMBL" id="LOCQ01000056">
    <property type="protein sequence ID" value="OBV38809.1"/>
    <property type="molecule type" value="Genomic_DNA"/>
</dbReference>
<keyword evidence="14" id="KW-0133">Cell shape</keyword>
<feature type="transmembrane region" description="Helical" evidence="14">
    <location>
        <begin position="46"/>
        <end position="63"/>
    </location>
</feature>
<protein>
    <recommendedName>
        <fullName evidence="4 14">Undecaprenyl-diphosphatase</fullName>
        <ecNumber evidence="3 14">3.6.1.27</ecNumber>
    </recommendedName>
    <alternativeName>
        <fullName evidence="12 14">Bacitracin resistance protein</fullName>
    </alternativeName>
    <alternativeName>
        <fullName evidence="11 14">Undecaprenyl pyrophosphate phosphatase</fullName>
    </alternativeName>
</protein>
<evidence type="ECO:0000256" key="8">
    <source>
        <dbReference type="ARBA" id="ARBA00022989"/>
    </source>
</evidence>
<dbReference type="EC" id="3.6.1.27" evidence="3 14"/>
<evidence type="ECO:0000256" key="14">
    <source>
        <dbReference type="HAMAP-Rule" id="MF_01006"/>
    </source>
</evidence>
<dbReference type="GO" id="GO:0005886">
    <property type="term" value="C:plasma membrane"/>
    <property type="evidence" value="ECO:0007669"/>
    <property type="project" value="UniProtKB-SubCell"/>
</dbReference>
<keyword evidence="10 14" id="KW-0046">Antibiotic resistance</keyword>
<evidence type="ECO:0000256" key="10">
    <source>
        <dbReference type="ARBA" id="ARBA00023251"/>
    </source>
</evidence>
<keyword evidence="16" id="KW-1185">Reference proteome</keyword>
<comment type="similarity">
    <text evidence="2 14">Belongs to the UppP family.</text>
</comment>
<keyword evidence="9 14" id="KW-0472">Membrane</keyword>
<keyword evidence="6 14" id="KW-0812">Transmembrane</keyword>
<dbReference type="GO" id="GO:0009252">
    <property type="term" value="P:peptidoglycan biosynthetic process"/>
    <property type="evidence" value="ECO:0007669"/>
    <property type="project" value="UniProtKB-KW"/>
</dbReference>
<evidence type="ECO:0000256" key="9">
    <source>
        <dbReference type="ARBA" id="ARBA00023136"/>
    </source>
</evidence>
<sequence>MTLLQLLILSVVQGFAELLPVSSSAHVIMAEKLMGLDPTSPELTMLLVMLHTGTMFAVIVYFWSSWRKTYFSSGAALRGNALLLAAATVMTGIVGYGLLKLITHVVMAGTPGFEIEHLFGNAKLMAAALAAAGVLIMVSSRLQPRHDGSLTLPRAMLVGAVQGLCLPFRGFSRSGATISTAIAVGVPQRKAEEFSFALAVVLTPAVIVKEGWRFYQAVHAGAAGHGAPLLHLLAPSLLGMCLSFLAGLLALRWLSRWLEQGRWHLFGFYCIAASAVVLLVG</sequence>
<comment type="function">
    <text evidence="14">Catalyzes the dephosphorylation of undecaprenyl diphosphate (UPP). Confers resistance to bacitracin.</text>
</comment>
<feature type="transmembrane region" description="Helical" evidence="14">
    <location>
        <begin position="263"/>
        <end position="280"/>
    </location>
</feature>
<evidence type="ECO:0000256" key="12">
    <source>
        <dbReference type="ARBA" id="ARBA00032932"/>
    </source>
</evidence>
<keyword evidence="7 14" id="KW-0378">Hydrolase</keyword>
<accession>A0A1A7C1D1</accession>
<evidence type="ECO:0000256" key="11">
    <source>
        <dbReference type="ARBA" id="ARBA00032707"/>
    </source>
</evidence>
<keyword evidence="14" id="KW-0961">Cell wall biogenesis/degradation</keyword>
<feature type="transmembrane region" description="Helical" evidence="14">
    <location>
        <begin position="232"/>
        <end position="251"/>
    </location>
</feature>
<evidence type="ECO:0000313" key="15">
    <source>
        <dbReference type="EMBL" id="OBV38809.1"/>
    </source>
</evidence>
<dbReference type="InterPro" id="IPR003824">
    <property type="entry name" value="UppP"/>
</dbReference>
<comment type="subcellular location">
    <subcellularLocation>
        <location evidence="1 14">Cell membrane</location>
        <topology evidence="1 14">Multi-pass membrane protein</topology>
    </subcellularLocation>
</comment>
<dbReference type="PANTHER" id="PTHR30622">
    <property type="entry name" value="UNDECAPRENYL-DIPHOSPHATASE"/>
    <property type="match status" value="1"/>
</dbReference>
<proteinExistence type="inferred from homology"/>
<dbReference type="STRING" id="1747903.ASR47_1007125"/>
<evidence type="ECO:0000256" key="13">
    <source>
        <dbReference type="ARBA" id="ARBA00047594"/>
    </source>
</evidence>
<dbReference type="GO" id="GO:0050380">
    <property type="term" value="F:undecaprenyl-diphosphatase activity"/>
    <property type="evidence" value="ECO:0007669"/>
    <property type="project" value="UniProtKB-UniRule"/>
</dbReference>
<evidence type="ECO:0000256" key="2">
    <source>
        <dbReference type="ARBA" id="ARBA00010621"/>
    </source>
</evidence>
<keyword evidence="8 14" id="KW-1133">Transmembrane helix</keyword>
<feature type="transmembrane region" description="Helical" evidence="14">
    <location>
        <begin position="118"/>
        <end position="138"/>
    </location>
</feature>
<reference evidence="15 16" key="1">
    <citation type="submission" date="2016-04" db="EMBL/GenBank/DDBJ databases">
        <title>Draft genome sequence of Janthinobacterium psychrotolerans sp. nov., isolated from freshwater sediments in Denmark.</title>
        <authorList>
            <person name="Gong X."/>
            <person name="Skrivergaard S."/>
            <person name="Korsgaard B.S."/>
            <person name="Schreiber L."/>
            <person name="Marshall I.P."/>
            <person name="Finster K."/>
            <person name="Schramm A."/>
        </authorList>
    </citation>
    <scope>NUCLEOTIDE SEQUENCE [LARGE SCALE GENOMIC DNA]</scope>
    <source>
        <strain evidence="15 16">S3-2</strain>
    </source>
</reference>
<feature type="transmembrane region" description="Helical" evidence="14">
    <location>
        <begin position="75"/>
        <end position="98"/>
    </location>
</feature>
<evidence type="ECO:0000256" key="3">
    <source>
        <dbReference type="ARBA" id="ARBA00012374"/>
    </source>
</evidence>
<gene>
    <name evidence="14" type="primary">uppP</name>
    <name evidence="15" type="ORF">ASR47_1007125</name>
</gene>
<keyword evidence="5 14" id="KW-1003">Cell membrane</keyword>
<comment type="caution">
    <text evidence="15">The sequence shown here is derived from an EMBL/GenBank/DDBJ whole genome shotgun (WGS) entry which is preliminary data.</text>
</comment>
<dbReference type="Pfam" id="PF02673">
    <property type="entry name" value="BacA"/>
    <property type="match status" value="1"/>
</dbReference>
<dbReference type="PANTHER" id="PTHR30622:SF2">
    <property type="entry name" value="UNDECAPRENYL-DIPHOSPHATASE"/>
    <property type="match status" value="1"/>
</dbReference>
<name>A0A1A7C1D1_9BURK</name>
<evidence type="ECO:0000256" key="1">
    <source>
        <dbReference type="ARBA" id="ARBA00004651"/>
    </source>
</evidence>
<dbReference type="GO" id="GO:0071555">
    <property type="term" value="P:cell wall organization"/>
    <property type="evidence" value="ECO:0007669"/>
    <property type="project" value="UniProtKB-KW"/>
</dbReference>
<dbReference type="GO" id="GO:0046677">
    <property type="term" value="P:response to antibiotic"/>
    <property type="evidence" value="ECO:0007669"/>
    <property type="project" value="UniProtKB-UniRule"/>
</dbReference>
<dbReference type="AlphaFoldDB" id="A0A1A7C1D1"/>
<dbReference type="HAMAP" id="MF_01006">
    <property type="entry name" value="Undec_diphosphatase"/>
    <property type="match status" value="1"/>
</dbReference>
<evidence type="ECO:0000256" key="7">
    <source>
        <dbReference type="ARBA" id="ARBA00022801"/>
    </source>
</evidence>